<organism evidence="1 2">
    <name type="scientific">Rothia mucilaginosa</name>
    <dbReference type="NCBI Taxonomy" id="43675"/>
    <lineage>
        <taxon>Bacteria</taxon>
        <taxon>Bacillati</taxon>
        <taxon>Actinomycetota</taxon>
        <taxon>Actinomycetes</taxon>
        <taxon>Micrococcales</taxon>
        <taxon>Micrococcaceae</taxon>
        <taxon>Rothia</taxon>
    </lineage>
</organism>
<accession>A0A291DD06</accession>
<name>A0A291DD06_9MICC</name>
<reference evidence="2" key="1">
    <citation type="submission" date="2017-09" db="EMBL/GenBank/DDBJ databases">
        <title>FDA dAtabase for Regulatory Grade micrObial Sequences (FDA-ARGOS): Supporting development and validation of Infectious Disease Dx tests.</title>
        <authorList>
            <person name="Minogue T."/>
            <person name="Wolcott M."/>
            <person name="Wasieloski L."/>
            <person name="Aguilar W."/>
            <person name="Moore D."/>
            <person name="Tallon L."/>
            <person name="Sadzewicz L."/>
            <person name="Ott S."/>
            <person name="Zhao X."/>
            <person name="Nagaraj S."/>
            <person name="Vavikolanu K."/>
            <person name="Aluvathingal J."/>
            <person name="Nadendla S."/>
            <person name="Sichtig H."/>
        </authorList>
    </citation>
    <scope>NUCLEOTIDE SEQUENCE [LARGE SCALE GENOMIC DNA]</scope>
    <source>
        <strain evidence="2">FDAARGOS_369</strain>
    </source>
</reference>
<dbReference type="Pfam" id="PF25310">
    <property type="entry name" value="VG15"/>
    <property type="match status" value="1"/>
</dbReference>
<dbReference type="EMBL" id="CP023510">
    <property type="protein sequence ID" value="ATF62283.1"/>
    <property type="molecule type" value="Genomic_DNA"/>
</dbReference>
<dbReference type="RefSeq" id="WP_070600045.1">
    <property type="nucleotide sequence ID" value="NZ_CP023510.1"/>
</dbReference>
<evidence type="ECO:0000313" key="2">
    <source>
        <dbReference type="Proteomes" id="UP000218628"/>
    </source>
</evidence>
<protein>
    <submittedName>
        <fullName evidence="1">Uncharacterized protein</fullName>
    </submittedName>
</protein>
<proteinExistence type="predicted"/>
<dbReference type="Proteomes" id="UP000218628">
    <property type="component" value="Chromosome"/>
</dbReference>
<dbReference type="AlphaFoldDB" id="A0A291DD06"/>
<gene>
    <name evidence="1" type="ORF">CO690_00775</name>
</gene>
<dbReference type="InterPro" id="IPR057369">
    <property type="entry name" value="VG15"/>
</dbReference>
<sequence length="358" mass="39606">MVARTDVSVLADTLNEIVNGARRDLAEIAQALIDTPDEMKREVMLESMYGLVSDYGDAAAVESLGWYLAVRAEAVGLDDGFQPALPDQMPEDVVNASTRWALGELMRGEDLDKALKSLNGVLDRLVKKLGRESIVHAADSDPKKPRWARVPHGQTCAWCLMLASRGWVYLDAQSAGAARQWHADCDCQIVPAWGKKTPKIAGYDPDALHAQYEAARDAVVARKQGKHGYSPSLAEVASSWREMYNRGRGESVQMPKVLRDYSSGWPEYLELLRPGQWQHILARHGEGGNAPTTFGTLDPGDIAILLLGVVQTPRSEWEPGKFPETYVITKEIPRIGKILVAVSKEDDKLKVESIYPFR</sequence>
<evidence type="ECO:0000313" key="1">
    <source>
        <dbReference type="EMBL" id="ATF62283.1"/>
    </source>
</evidence>